<reference evidence="1" key="2">
    <citation type="journal article" date="2015" name="Data Brief">
        <title>Shoot transcriptome of the giant reed, Arundo donax.</title>
        <authorList>
            <person name="Barrero R.A."/>
            <person name="Guerrero F.D."/>
            <person name="Moolhuijzen P."/>
            <person name="Goolsby J.A."/>
            <person name="Tidwell J."/>
            <person name="Bellgard S.E."/>
            <person name="Bellgard M.I."/>
        </authorList>
    </citation>
    <scope>NUCLEOTIDE SEQUENCE</scope>
    <source>
        <tissue evidence="1">Shoot tissue taken approximately 20 cm above the soil surface</tissue>
    </source>
</reference>
<proteinExistence type="predicted"/>
<organism evidence="1">
    <name type="scientific">Arundo donax</name>
    <name type="common">Giant reed</name>
    <name type="synonym">Donax arundinaceus</name>
    <dbReference type="NCBI Taxonomy" id="35708"/>
    <lineage>
        <taxon>Eukaryota</taxon>
        <taxon>Viridiplantae</taxon>
        <taxon>Streptophyta</taxon>
        <taxon>Embryophyta</taxon>
        <taxon>Tracheophyta</taxon>
        <taxon>Spermatophyta</taxon>
        <taxon>Magnoliopsida</taxon>
        <taxon>Liliopsida</taxon>
        <taxon>Poales</taxon>
        <taxon>Poaceae</taxon>
        <taxon>PACMAD clade</taxon>
        <taxon>Arundinoideae</taxon>
        <taxon>Arundineae</taxon>
        <taxon>Arundo</taxon>
    </lineage>
</organism>
<protein>
    <submittedName>
        <fullName evidence="1">Uncharacterized protein</fullName>
    </submittedName>
</protein>
<accession>A0A0A9G571</accession>
<sequence>MPRSVGTYHWKLMQWISSRARAASAILTLGYMTIPESVVP</sequence>
<dbReference type="AlphaFoldDB" id="A0A0A9G571"/>
<reference evidence="1" key="1">
    <citation type="submission" date="2014-09" db="EMBL/GenBank/DDBJ databases">
        <authorList>
            <person name="Magalhaes I.L.F."/>
            <person name="Oliveira U."/>
            <person name="Santos F.R."/>
            <person name="Vidigal T.H.D.A."/>
            <person name="Brescovit A.D."/>
            <person name="Santos A.J."/>
        </authorList>
    </citation>
    <scope>NUCLEOTIDE SEQUENCE</scope>
    <source>
        <tissue evidence="1">Shoot tissue taken approximately 20 cm above the soil surface</tissue>
    </source>
</reference>
<dbReference type="EMBL" id="GBRH01182073">
    <property type="protein sequence ID" value="JAE15823.1"/>
    <property type="molecule type" value="Transcribed_RNA"/>
</dbReference>
<name>A0A0A9G571_ARUDO</name>
<evidence type="ECO:0000313" key="1">
    <source>
        <dbReference type="EMBL" id="JAE15823.1"/>
    </source>
</evidence>